<keyword evidence="4 7" id="KW-0812">Transmembrane</keyword>
<keyword evidence="3" id="KW-0813">Transport</keyword>
<comment type="similarity">
    <text evidence="2">Belongs to the cation diffusion facilitator (CDF) transporter (TC 2.A.4) family.</text>
</comment>
<evidence type="ECO:0000313" key="10">
    <source>
        <dbReference type="EMBL" id="SUN49364.1"/>
    </source>
</evidence>
<evidence type="ECO:0000256" key="3">
    <source>
        <dbReference type="ARBA" id="ARBA00022448"/>
    </source>
</evidence>
<organism evidence="10 11">
    <name type="scientific">Streptococcus dysgalactiae subsp. dysgalactiae</name>
    <dbReference type="NCBI Taxonomy" id="99822"/>
    <lineage>
        <taxon>Bacteria</taxon>
        <taxon>Bacillati</taxon>
        <taxon>Bacillota</taxon>
        <taxon>Bacilli</taxon>
        <taxon>Lactobacillales</taxon>
        <taxon>Streptococcaceae</taxon>
        <taxon>Streptococcus</taxon>
    </lineage>
</organism>
<name>A0A380JX36_STRDY</name>
<keyword evidence="6 7" id="KW-0472">Membrane</keyword>
<dbReference type="GO" id="GO:0008324">
    <property type="term" value="F:monoatomic cation transmembrane transporter activity"/>
    <property type="evidence" value="ECO:0007669"/>
    <property type="project" value="InterPro"/>
</dbReference>
<proteinExistence type="inferred from homology"/>
<evidence type="ECO:0000256" key="4">
    <source>
        <dbReference type="ARBA" id="ARBA00022692"/>
    </source>
</evidence>
<keyword evidence="5 7" id="KW-1133">Transmembrane helix</keyword>
<evidence type="ECO:0000256" key="1">
    <source>
        <dbReference type="ARBA" id="ARBA00004141"/>
    </source>
</evidence>
<dbReference type="InterPro" id="IPR058533">
    <property type="entry name" value="Cation_efflux_TM"/>
</dbReference>
<reference evidence="10 11" key="1">
    <citation type="submission" date="2018-06" db="EMBL/GenBank/DDBJ databases">
        <authorList>
            <consortium name="Pathogen Informatics"/>
            <person name="Doyle S."/>
        </authorList>
    </citation>
    <scope>NUCLEOTIDE SEQUENCE [LARGE SCALE GENOMIC DNA]</scope>
    <source>
        <strain evidence="10 11">NCTC4670</strain>
    </source>
</reference>
<protein>
    <submittedName>
        <fullName evidence="10">Cobalt-zinc-cadmium resistance protein</fullName>
    </submittedName>
</protein>
<feature type="domain" description="Cation efflux protein cytoplasmic" evidence="9">
    <location>
        <begin position="216"/>
        <end position="288"/>
    </location>
</feature>
<dbReference type="GO" id="GO:0016020">
    <property type="term" value="C:membrane"/>
    <property type="evidence" value="ECO:0007669"/>
    <property type="project" value="UniProtKB-SubCell"/>
</dbReference>
<evidence type="ECO:0000256" key="5">
    <source>
        <dbReference type="ARBA" id="ARBA00022989"/>
    </source>
</evidence>
<dbReference type="Gene3D" id="3.30.70.1350">
    <property type="entry name" value="Cation efflux protein, cytoplasmic domain"/>
    <property type="match status" value="1"/>
</dbReference>
<feature type="transmembrane region" description="Helical" evidence="7">
    <location>
        <begin position="87"/>
        <end position="106"/>
    </location>
</feature>
<feature type="transmembrane region" description="Helical" evidence="7">
    <location>
        <begin position="184"/>
        <end position="202"/>
    </location>
</feature>
<dbReference type="AlphaFoldDB" id="A0A380JX36"/>
<evidence type="ECO:0000259" key="8">
    <source>
        <dbReference type="Pfam" id="PF01545"/>
    </source>
</evidence>
<dbReference type="Proteomes" id="UP000254797">
    <property type="component" value="Unassembled WGS sequence"/>
</dbReference>
<sequence length="411" mass="46236">MTQDPIENLKLAKRGPIVSIMAYLLLSIAKLLAGYLLNASSLIADGFNNLSDIVGNVALLIGLHLASQPADANHKFGHWKIEDLSSLITSFIMFIVGFQVLIQTIQSIFSGEQTPIDPIGAIVGILSALIMFGVYAFNKRLSKRVKSSALVAASKDNLSDAVTSLGTSVAIGAASLQFPIIDRLAALIITFFILKTAFDIFMESAFSLSDGFDSRHLKKYEQAILEIPKIVAVKSQRGRTYGSNVYLDIVLEMSPDLSVYESHAITEQVEQLLSDQFAIYDIDIHVEPAMIPEDELFDNVAKKLYRYEKLILSKVPDYDHYIAKSFQLIDANGQTANYEQFLNQEIYYPSNFNHFQIESISQKTMLVTYQLNGNCHTSIWRRHEVWCLLFHQITPIQQEHHLKRHYRIVKG</sequence>
<dbReference type="InterPro" id="IPR002524">
    <property type="entry name" value="Cation_efflux"/>
</dbReference>
<evidence type="ECO:0000256" key="6">
    <source>
        <dbReference type="ARBA" id="ARBA00023136"/>
    </source>
</evidence>
<dbReference type="FunFam" id="1.20.1510.10:FF:000006">
    <property type="entry name" value="Divalent cation efflux transporter"/>
    <property type="match status" value="1"/>
</dbReference>
<dbReference type="SUPFAM" id="SSF160240">
    <property type="entry name" value="Cation efflux protein cytoplasmic domain-like"/>
    <property type="match status" value="1"/>
</dbReference>
<feature type="domain" description="Cation efflux protein transmembrane" evidence="8">
    <location>
        <begin position="17"/>
        <end position="208"/>
    </location>
</feature>
<evidence type="ECO:0000259" key="9">
    <source>
        <dbReference type="Pfam" id="PF16916"/>
    </source>
</evidence>
<feature type="transmembrane region" description="Helical" evidence="7">
    <location>
        <begin position="118"/>
        <end position="137"/>
    </location>
</feature>
<dbReference type="InterPro" id="IPR036837">
    <property type="entry name" value="Cation_efflux_CTD_sf"/>
</dbReference>
<dbReference type="PANTHER" id="PTHR43840">
    <property type="entry name" value="MITOCHONDRIAL METAL TRANSPORTER 1-RELATED"/>
    <property type="match status" value="1"/>
</dbReference>
<dbReference type="Pfam" id="PF16916">
    <property type="entry name" value="ZT_dimer"/>
    <property type="match status" value="1"/>
</dbReference>
<dbReference type="PANTHER" id="PTHR43840:SF50">
    <property type="entry name" value="MANGANESE EFFLUX SYSTEM PROTEIN MNES"/>
    <property type="match status" value="1"/>
</dbReference>
<dbReference type="EMBL" id="UHFG01000004">
    <property type="protein sequence ID" value="SUN49364.1"/>
    <property type="molecule type" value="Genomic_DNA"/>
</dbReference>
<dbReference type="InterPro" id="IPR027469">
    <property type="entry name" value="Cation_efflux_TMD_sf"/>
</dbReference>
<dbReference type="InterPro" id="IPR027470">
    <property type="entry name" value="Cation_efflux_CTD"/>
</dbReference>
<evidence type="ECO:0000256" key="7">
    <source>
        <dbReference type="SAM" id="Phobius"/>
    </source>
</evidence>
<feature type="transmembrane region" description="Helical" evidence="7">
    <location>
        <begin position="20"/>
        <end position="37"/>
    </location>
</feature>
<dbReference type="Gene3D" id="1.20.1510.10">
    <property type="entry name" value="Cation efflux protein transmembrane domain"/>
    <property type="match status" value="1"/>
</dbReference>
<gene>
    <name evidence="10" type="primary">czcD</name>
    <name evidence="10" type="ORF">NCTC4670_00953</name>
</gene>
<dbReference type="Pfam" id="PF01545">
    <property type="entry name" value="Cation_efflux"/>
    <property type="match status" value="1"/>
</dbReference>
<dbReference type="InterPro" id="IPR050291">
    <property type="entry name" value="CDF_Transporter"/>
</dbReference>
<dbReference type="NCBIfam" id="TIGR01297">
    <property type="entry name" value="CDF"/>
    <property type="match status" value="1"/>
</dbReference>
<evidence type="ECO:0000313" key="11">
    <source>
        <dbReference type="Proteomes" id="UP000254797"/>
    </source>
</evidence>
<evidence type="ECO:0000256" key="2">
    <source>
        <dbReference type="ARBA" id="ARBA00008114"/>
    </source>
</evidence>
<dbReference type="RefSeq" id="WP_115246038.1">
    <property type="nucleotide sequence ID" value="NZ_JAIEZZ010000013.1"/>
</dbReference>
<comment type="subcellular location">
    <subcellularLocation>
        <location evidence="1">Membrane</location>
        <topology evidence="1">Multi-pass membrane protein</topology>
    </subcellularLocation>
</comment>
<dbReference type="SUPFAM" id="SSF161111">
    <property type="entry name" value="Cation efflux protein transmembrane domain-like"/>
    <property type="match status" value="1"/>
</dbReference>
<accession>A0A380JX36</accession>